<reference evidence="2 3" key="1">
    <citation type="submission" date="2019-11" db="EMBL/GenBank/DDBJ databases">
        <title>Whole genome sequence of Oryza granulata.</title>
        <authorList>
            <person name="Li W."/>
        </authorList>
    </citation>
    <scope>NUCLEOTIDE SEQUENCE [LARGE SCALE GENOMIC DNA]</scope>
    <source>
        <strain evidence="3">cv. Menghai</strain>
        <tissue evidence="2">Leaf</tissue>
    </source>
</reference>
<evidence type="ECO:0000313" key="2">
    <source>
        <dbReference type="EMBL" id="KAF0894537.1"/>
    </source>
</evidence>
<dbReference type="Proteomes" id="UP000479710">
    <property type="component" value="Unassembled WGS sequence"/>
</dbReference>
<feature type="chain" id="PRO_5026165223" evidence="1">
    <location>
        <begin position="21"/>
        <end position="89"/>
    </location>
</feature>
<sequence length="89" mass="8758">MDRRVHVSLLAVVVVVVVAAAAVALAGADATSSTGAAAAGEVVVHRRVLSSSIQNSALNANRPACLSSCPASGGSYTGRGCKSAYQCNG</sequence>
<proteinExistence type="predicted"/>
<feature type="signal peptide" evidence="1">
    <location>
        <begin position="1"/>
        <end position="20"/>
    </location>
</feature>
<protein>
    <submittedName>
        <fullName evidence="2">Uncharacterized protein</fullName>
    </submittedName>
</protein>
<organism evidence="2 3">
    <name type="scientific">Oryza meyeriana var. granulata</name>
    <dbReference type="NCBI Taxonomy" id="110450"/>
    <lineage>
        <taxon>Eukaryota</taxon>
        <taxon>Viridiplantae</taxon>
        <taxon>Streptophyta</taxon>
        <taxon>Embryophyta</taxon>
        <taxon>Tracheophyta</taxon>
        <taxon>Spermatophyta</taxon>
        <taxon>Magnoliopsida</taxon>
        <taxon>Liliopsida</taxon>
        <taxon>Poales</taxon>
        <taxon>Poaceae</taxon>
        <taxon>BOP clade</taxon>
        <taxon>Oryzoideae</taxon>
        <taxon>Oryzeae</taxon>
        <taxon>Oryzinae</taxon>
        <taxon>Oryza</taxon>
        <taxon>Oryza meyeriana</taxon>
    </lineage>
</organism>
<keyword evidence="1" id="KW-0732">Signal</keyword>
<gene>
    <name evidence="2" type="ORF">E2562_039533</name>
</gene>
<comment type="caution">
    <text evidence="2">The sequence shown here is derived from an EMBL/GenBank/DDBJ whole genome shotgun (WGS) entry which is preliminary data.</text>
</comment>
<dbReference type="EMBL" id="SPHZ02000011">
    <property type="protein sequence ID" value="KAF0894537.1"/>
    <property type="molecule type" value="Genomic_DNA"/>
</dbReference>
<accession>A0A6G1C3J6</accession>
<evidence type="ECO:0000256" key="1">
    <source>
        <dbReference type="SAM" id="SignalP"/>
    </source>
</evidence>
<dbReference type="OrthoDB" id="687326at2759"/>
<evidence type="ECO:0000313" key="3">
    <source>
        <dbReference type="Proteomes" id="UP000479710"/>
    </source>
</evidence>
<name>A0A6G1C3J6_9ORYZ</name>
<dbReference type="PANTHER" id="PTHR34998">
    <property type="entry name" value="OS04G0357400 PROTEIN-RELATED"/>
    <property type="match status" value="1"/>
</dbReference>
<keyword evidence="3" id="KW-1185">Reference proteome</keyword>
<dbReference type="PANTHER" id="PTHR34998:SF9">
    <property type="entry name" value="OS04G0357400 PROTEIN"/>
    <property type="match status" value="1"/>
</dbReference>
<dbReference type="AlphaFoldDB" id="A0A6G1C3J6"/>